<evidence type="ECO:0000256" key="1">
    <source>
        <dbReference type="ARBA" id="ARBA00022801"/>
    </source>
</evidence>
<accession>A0A088RYG9</accession>
<dbReference type="GeneID" id="22577851"/>
<keyword evidence="1" id="KW-0378">Hydrolase</keyword>
<dbReference type="VEuPathDB" id="TriTrypDB:LPAL13_320016300"/>
<evidence type="ECO:0000313" key="4">
    <source>
        <dbReference type="Proteomes" id="UP000063063"/>
    </source>
</evidence>
<keyword evidence="2" id="KW-0732">Signal</keyword>
<dbReference type="RefSeq" id="XP_010701796.1">
    <property type="nucleotide sequence ID" value="XM_010703494.1"/>
</dbReference>
<dbReference type="Proteomes" id="UP000063063">
    <property type="component" value="Chromosome 32"/>
</dbReference>
<dbReference type="InterPro" id="IPR003697">
    <property type="entry name" value="Maf-like"/>
</dbReference>
<protein>
    <recommendedName>
        <fullName evidence="5">Maf-like protein</fullName>
    </recommendedName>
</protein>
<dbReference type="GO" id="GO:0047429">
    <property type="term" value="F:nucleoside triphosphate diphosphatase activity"/>
    <property type="evidence" value="ECO:0007669"/>
    <property type="project" value="InterPro"/>
</dbReference>
<evidence type="ECO:0000313" key="3">
    <source>
        <dbReference type="EMBL" id="AIO00996.1"/>
    </source>
</evidence>
<dbReference type="Pfam" id="PF02545">
    <property type="entry name" value="Maf"/>
    <property type="match status" value="1"/>
</dbReference>
<dbReference type="OrthoDB" id="10267058at2759"/>
<keyword evidence="4" id="KW-1185">Reference proteome</keyword>
<reference evidence="3 4" key="1">
    <citation type="journal article" date="2015" name="Sci. Rep.">
        <title>The genome of Leishmania panamensis: insights into genomics of the L. (Viannia) subgenus.</title>
        <authorList>
            <person name="Llanes A."/>
            <person name="Restrepo C.M."/>
            <person name="Vecchio G.D."/>
            <person name="Anguizola F.J."/>
            <person name="Lleonart R."/>
        </authorList>
    </citation>
    <scope>NUCLEOTIDE SEQUENCE [LARGE SCALE GENOMIC DNA]</scope>
    <source>
        <strain evidence="3 4">MHOM/PA/94/PSC-1</strain>
    </source>
</reference>
<organism evidence="3 4">
    <name type="scientific">Leishmania panamensis</name>
    <dbReference type="NCBI Taxonomy" id="5679"/>
    <lineage>
        <taxon>Eukaryota</taxon>
        <taxon>Discoba</taxon>
        <taxon>Euglenozoa</taxon>
        <taxon>Kinetoplastea</taxon>
        <taxon>Metakinetoplastina</taxon>
        <taxon>Trypanosomatida</taxon>
        <taxon>Trypanosomatidae</taxon>
        <taxon>Leishmaniinae</taxon>
        <taxon>Leishmania</taxon>
        <taxon>Leishmania guyanensis species complex</taxon>
    </lineage>
</organism>
<dbReference type="SUPFAM" id="SSF52972">
    <property type="entry name" value="ITPase-like"/>
    <property type="match status" value="1"/>
</dbReference>
<dbReference type="Gene3D" id="3.90.950.10">
    <property type="match status" value="1"/>
</dbReference>
<gene>
    <name evidence="3" type="ORF">LPMP_321100</name>
</gene>
<dbReference type="VEuPathDB" id="TriTrypDB:LPMP_321100"/>
<dbReference type="AlphaFoldDB" id="A0A088RYG9"/>
<dbReference type="KEGG" id="lpan:LPMP_321100"/>
<evidence type="ECO:0008006" key="5">
    <source>
        <dbReference type="Google" id="ProtNLM"/>
    </source>
</evidence>
<dbReference type="PANTHER" id="PTHR43213:SF4">
    <property type="entry name" value="7-METHYL-GTP PYROPHOSPHATASE"/>
    <property type="match status" value="1"/>
</dbReference>
<feature type="chain" id="PRO_5001839148" description="Maf-like protein" evidence="2">
    <location>
        <begin position="30"/>
        <end position="270"/>
    </location>
</feature>
<sequence length="270" mass="30313">MCRCELACFFFRCFFFFASLPTLHNFSRCHQEGREGCTTRRVRTTTQAHTSPGVQYRPMERMEKPIMVIGTSAPRRREIAQRHFGAAYDLVYLSPAIDEKQIRDSDPFALTSAIAQAKMEELRAKVARDTALAHRIAHRPGSVAVTFDQVVNYHGEIREKPESQEQAVAFIKSYSNDNLATVMTTVLYHFGTGKQASMPNTTLTFYGEISDETVAHVVERGTCLHTAGGFVVEDADMKRCEVKIDPGTEEEVCGFCENSVRALLADVQRS</sequence>
<name>A0A088RYG9_LEIPA</name>
<feature type="signal peptide" evidence="2">
    <location>
        <begin position="1"/>
        <end position="29"/>
    </location>
</feature>
<evidence type="ECO:0000256" key="2">
    <source>
        <dbReference type="SAM" id="SignalP"/>
    </source>
</evidence>
<proteinExistence type="predicted"/>
<dbReference type="eggNOG" id="KOG1509">
    <property type="taxonomic scope" value="Eukaryota"/>
</dbReference>
<dbReference type="EMBL" id="CP009401">
    <property type="protein sequence ID" value="AIO00996.1"/>
    <property type="molecule type" value="Genomic_DNA"/>
</dbReference>
<dbReference type="InterPro" id="IPR029001">
    <property type="entry name" value="ITPase-like_fam"/>
</dbReference>
<dbReference type="PANTHER" id="PTHR43213">
    <property type="entry name" value="BIFUNCTIONAL DTTP/UTP PYROPHOSPHATASE/METHYLTRANSFERASE PROTEIN-RELATED"/>
    <property type="match status" value="1"/>
</dbReference>